<dbReference type="PROSITE" id="PS00107">
    <property type="entry name" value="PROTEIN_KINASE_ATP"/>
    <property type="match status" value="1"/>
</dbReference>
<protein>
    <recommendedName>
        <fullName evidence="7">EKC/KEOPS complex subunit BUD32</fullName>
        <ecNumber evidence="5">2.7.11.1</ecNumber>
    </recommendedName>
    <alternativeName>
        <fullName evidence="14 15">Atypical Serine/threonine protein kinase BUD32</fullName>
    </alternativeName>
    <alternativeName>
        <fullName evidence="6">EKC/KEOPS complex subunit bud32</fullName>
    </alternativeName>
</protein>
<keyword evidence="13" id="KW-0158">Chromosome</keyword>
<dbReference type="InterPro" id="IPR017441">
    <property type="entry name" value="Protein_kinase_ATP_BS"/>
</dbReference>
<evidence type="ECO:0000256" key="10">
    <source>
        <dbReference type="ARBA" id="ARBA00022741"/>
    </source>
</evidence>
<evidence type="ECO:0000256" key="3">
    <source>
        <dbReference type="ARBA" id="ARBA00010791"/>
    </source>
</evidence>
<evidence type="ECO:0000256" key="7">
    <source>
        <dbReference type="ARBA" id="ARBA00019973"/>
    </source>
</evidence>
<keyword evidence="11" id="KW-0418">Kinase</keyword>
<evidence type="ECO:0000256" key="15">
    <source>
        <dbReference type="ARBA" id="ARBA00033194"/>
    </source>
</evidence>
<dbReference type="STRING" id="29845.A0A1V6S0U1"/>
<feature type="binding site" evidence="18">
    <location>
        <position position="73"/>
    </location>
    <ligand>
        <name>ATP</name>
        <dbReference type="ChEBI" id="CHEBI:30616"/>
    </ligand>
</feature>
<dbReference type="GO" id="GO:0000781">
    <property type="term" value="C:chromosome, telomeric region"/>
    <property type="evidence" value="ECO:0007669"/>
    <property type="project" value="UniProtKB-SubCell"/>
</dbReference>
<evidence type="ECO:0000256" key="17">
    <source>
        <dbReference type="ARBA" id="ARBA00048679"/>
    </source>
</evidence>
<dbReference type="PROSITE" id="PS50011">
    <property type="entry name" value="PROTEIN_KINASE_DOM"/>
    <property type="match status" value="1"/>
</dbReference>
<dbReference type="SUPFAM" id="SSF56112">
    <property type="entry name" value="Protein kinase-like (PK-like)"/>
    <property type="match status" value="1"/>
</dbReference>
<evidence type="ECO:0000256" key="6">
    <source>
        <dbReference type="ARBA" id="ARBA00013948"/>
    </source>
</evidence>
<keyword evidence="8" id="KW-0723">Serine/threonine-protein kinase</keyword>
<dbReference type="PROSITE" id="PS00109">
    <property type="entry name" value="PROTEIN_KINASE_TYR"/>
    <property type="match status" value="1"/>
</dbReference>
<evidence type="ECO:0000256" key="2">
    <source>
        <dbReference type="ARBA" id="ARBA00004574"/>
    </source>
</evidence>
<name>A0A1V6S0U1_9EURO</name>
<evidence type="ECO:0000256" key="11">
    <source>
        <dbReference type="ARBA" id="ARBA00022777"/>
    </source>
</evidence>
<keyword evidence="22" id="KW-1185">Reference proteome</keyword>
<dbReference type="EC" id="2.7.11.1" evidence="5"/>
<dbReference type="EMBL" id="MDYP01000014">
    <property type="protein sequence ID" value="OQE07273.1"/>
    <property type="molecule type" value="Genomic_DNA"/>
</dbReference>
<proteinExistence type="inferred from homology"/>
<accession>A0A1V6S0U1</accession>
<dbReference type="Gene3D" id="1.10.510.10">
    <property type="entry name" value="Transferase(Phosphotransferase) domain 1"/>
    <property type="match status" value="1"/>
</dbReference>
<comment type="subcellular location">
    <subcellularLocation>
        <location evidence="2">Chromosome</location>
        <location evidence="2">Telomere</location>
    </subcellularLocation>
</comment>
<dbReference type="PANTHER" id="PTHR24346">
    <property type="entry name" value="MAP/MICROTUBULE AFFINITY-REGULATING KINASE"/>
    <property type="match status" value="1"/>
</dbReference>
<evidence type="ECO:0000256" key="18">
    <source>
        <dbReference type="PROSITE-ProRule" id="PRU10141"/>
    </source>
</evidence>
<organism evidence="21 22">
    <name type="scientific">Penicillium vulpinum</name>
    <dbReference type="NCBI Taxonomy" id="29845"/>
    <lineage>
        <taxon>Eukaryota</taxon>
        <taxon>Fungi</taxon>
        <taxon>Dikarya</taxon>
        <taxon>Ascomycota</taxon>
        <taxon>Pezizomycotina</taxon>
        <taxon>Eurotiomycetes</taxon>
        <taxon>Eurotiomycetidae</taxon>
        <taxon>Eurotiales</taxon>
        <taxon>Aspergillaceae</taxon>
        <taxon>Penicillium</taxon>
    </lineage>
</organism>
<feature type="region of interest" description="Disordered" evidence="19">
    <location>
        <begin position="457"/>
        <end position="507"/>
    </location>
</feature>
<dbReference type="InterPro" id="IPR011009">
    <property type="entry name" value="Kinase-like_dom_sf"/>
</dbReference>
<sequence>MFQKYNRTSYEDSNLLSAEGKFTAKAVCLCPSLKERVQIYGFIGAGTFGVAFIAREKGAAGTSLEDLEQYAIKSQAHTTQLMDAIKYYIPTMAPFSEPSGKERYIPEEAILLIYLDDSKNFPRLDSVYTHGMLTAILMTPCVDPSYEAVSIIDEAHFNRVKSKGAIPRIRRRYPLFPAFDGSYLMSTTKEPQLGEIEGCKVASQFLQAMVELADMKVCHGDISVTNYLMDQNLNVQLIDLGAAYFSLEKSGFRRDIDSHIPYQEYQMMPERAIELEKYDAWRDPCHDDVSIEKIHMPIDMQDKSMWKYSTLVYGFLHGFWPWDEPKPVPKTQDWHARYDGVYNDPFYPVVKCRRKRMINEDVAISESLSQDCRDVLQTTLSREKSDRPSLEELSSFPWFSHWSAEELESGRSFKRPFIKKFYDNSRHDGRRGFPWASISSNDGMSIPILNSPGYNTSDSSGYSSGYSSSSSSSSSYYSTYSDQPDDGEYEEVTPQYEGDSSLQEASP</sequence>
<dbReference type="InterPro" id="IPR008266">
    <property type="entry name" value="Tyr_kinase_AS"/>
</dbReference>
<evidence type="ECO:0000256" key="5">
    <source>
        <dbReference type="ARBA" id="ARBA00012513"/>
    </source>
</evidence>
<dbReference type="Proteomes" id="UP000191518">
    <property type="component" value="Unassembled WGS sequence"/>
</dbReference>
<evidence type="ECO:0000313" key="21">
    <source>
        <dbReference type="EMBL" id="OQE07273.1"/>
    </source>
</evidence>
<dbReference type="InterPro" id="IPR000719">
    <property type="entry name" value="Prot_kinase_dom"/>
</dbReference>
<evidence type="ECO:0000256" key="9">
    <source>
        <dbReference type="ARBA" id="ARBA00022679"/>
    </source>
</evidence>
<evidence type="ECO:0000256" key="1">
    <source>
        <dbReference type="ARBA" id="ARBA00003747"/>
    </source>
</evidence>
<evidence type="ECO:0000256" key="13">
    <source>
        <dbReference type="ARBA" id="ARBA00022895"/>
    </source>
</evidence>
<dbReference type="GO" id="GO:0005524">
    <property type="term" value="F:ATP binding"/>
    <property type="evidence" value="ECO:0007669"/>
    <property type="project" value="UniProtKB-UniRule"/>
</dbReference>
<gene>
    <name evidence="21" type="ORF">PENVUL_c014G04738</name>
</gene>
<comment type="subunit">
    <text evidence="4">Component of the EKC/KEOPS complex composed of at least BUD32, CGI121, GON7, KAE1 and PCC1; the whole complex dimerizes.</text>
</comment>
<dbReference type="SMART" id="SM00220">
    <property type="entry name" value="S_TKc"/>
    <property type="match status" value="1"/>
</dbReference>
<dbReference type="GO" id="GO:0004674">
    <property type="term" value="F:protein serine/threonine kinase activity"/>
    <property type="evidence" value="ECO:0007669"/>
    <property type="project" value="UniProtKB-KW"/>
</dbReference>
<keyword evidence="9" id="KW-0808">Transferase</keyword>
<evidence type="ECO:0000256" key="12">
    <source>
        <dbReference type="ARBA" id="ARBA00022840"/>
    </source>
</evidence>
<reference evidence="22" key="1">
    <citation type="journal article" date="2017" name="Nat. Microbiol.">
        <title>Global analysis of biosynthetic gene clusters reveals vast potential of secondary metabolite production in Penicillium species.</title>
        <authorList>
            <person name="Nielsen J.C."/>
            <person name="Grijseels S."/>
            <person name="Prigent S."/>
            <person name="Ji B."/>
            <person name="Dainat J."/>
            <person name="Nielsen K.F."/>
            <person name="Frisvad J.C."/>
            <person name="Workman M."/>
            <person name="Nielsen J."/>
        </authorList>
    </citation>
    <scope>NUCLEOTIDE SEQUENCE [LARGE SCALE GENOMIC DNA]</scope>
    <source>
        <strain evidence="22">IBT 29486</strain>
    </source>
</reference>
<dbReference type="GO" id="GO:0005737">
    <property type="term" value="C:cytoplasm"/>
    <property type="evidence" value="ECO:0007669"/>
    <property type="project" value="TreeGrafter"/>
</dbReference>
<evidence type="ECO:0000259" key="20">
    <source>
        <dbReference type="PROSITE" id="PS50011"/>
    </source>
</evidence>
<evidence type="ECO:0000313" key="22">
    <source>
        <dbReference type="Proteomes" id="UP000191518"/>
    </source>
</evidence>
<keyword evidence="10 18" id="KW-0547">Nucleotide-binding</keyword>
<comment type="catalytic activity">
    <reaction evidence="16">
        <text>L-threonyl-[protein] + ATP = O-phospho-L-threonyl-[protein] + ADP + H(+)</text>
        <dbReference type="Rhea" id="RHEA:46608"/>
        <dbReference type="Rhea" id="RHEA-COMP:11060"/>
        <dbReference type="Rhea" id="RHEA-COMP:11605"/>
        <dbReference type="ChEBI" id="CHEBI:15378"/>
        <dbReference type="ChEBI" id="CHEBI:30013"/>
        <dbReference type="ChEBI" id="CHEBI:30616"/>
        <dbReference type="ChEBI" id="CHEBI:61977"/>
        <dbReference type="ChEBI" id="CHEBI:456216"/>
        <dbReference type="EC" id="2.7.11.1"/>
    </reaction>
</comment>
<comment type="similarity">
    <text evidence="3">Belongs to the protein kinase superfamily. CAMK Ser/Thr protein kinase family. NIM1 subfamily.</text>
</comment>
<dbReference type="GO" id="GO:0035556">
    <property type="term" value="P:intracellular signal transduction"/>
    <property type="evidence" value="ECO:0007669"/>
    <property type="project" value="TreeGrafter"/>
</dbReference>
<evidence type="ECO:0000256" key="14">
    <source>
        <dbReference type="ARBA" id="ARBA00030980"/>
    </source>
</evidence>
<comment type="caution">
    <text evidence="21">The sequence shown here is derived from an EMBL/GenBank/DDBJ whole genome shotgun (WGS) entry which is preliminary data.</text>
</comment>
<dbReference type="PANTHER" id="PTHR24346:SF82">
    <property type="entry name" value="KP78A-RELATED"/>
    <property type="match status" value="1"/>
</dbReference>
<evidence type="ECO:0000256" key="4">
    <source>
        <dbReference type="ARBA" id="ARBA00011534"/>
    </source>
</evidence>
<feature type="compositionally biased region" description="Polar residues" evidence="19">
    <location>
        <begin position="498"/>
        <end position="507"/>
    </location>
</feature>
<dbReference type="AlphaFoldDB" id="A0A1V6S0U1"/>
<feature type="compositionally biased region" description="Low complexity" evidence="19">
    <location>
        <begin position="457"/>
        <end position="482"/>
    </location>
</feature>
<evidence type="ECO:0000256" key="8">
    <source>
        <dbReference type="ARBA" id="ARBA00022527"/>
    </source>
</evidence>
<keyword evidence="12 18" id="KW-0067">ATP-binding</keyword>
<keyword evidence="13" id="KW-0779">Telomere</keyword>
<comment type="function">
    <text evidence="1">Component of the EKC/KEOPS complex that is required for the formation of a threonylcarbamoyl group on adenosine at position 37 (t(6)A37) in tRNAs that read codons beginning with adenine. The complex is probably involved in the transfer of the threonylcarbamoyl moiety of threonylcarbamoyl-AMP (TC-AMP) to the N6 group of A37. BUD32 has ATPase activity in the context of the EKC/KEOPS complex and likely plays a supporting role to the catalytic subunit KAE1. The EKC/KEOPS complex also promotes both telomere uncapping and telomere elongation. The complex is required for efficient recruitment of transcriptional coactivators.</text>
</comment>
<comment type="catalytic activity">
    <reaction evidence="17">
        <text>L-seryl-[protein] + ATP = O-phospho-L-seryl-[protein] + ADP + H(+)</text>
        <dbReference type="Rhea" id="RHEA:17989"/>
        <dbReference type="Rhea" id="RHEA-COMP:9863"/>
        <dbReference type="Rhea" id="RHEA-COMP:11604"/>
        <dbReference type="ChEBI" id="CHEBI:15378"/>
        <dbReference type="ChEBI" id="CHEBI:29999"/>
        <dbReference type="ChEBI" id="CHEBI:30616"/>
        <dbReference type="ChEBI" id="CHEBI:83421"/>
        <dbReference type="ChEBI" id="CHEBI:456216"/>
        <dbReference type="EC" id="2.7.11.1"/>
    </reaction>
</comment>
<evidence type="ECO:0000256" key="19">
    <source>
        <dbReference type="SAM" id="MobiDB-lite"/>
    </source>
</evidence>
<feature type="domain" description="Protein kinase" evidence="20">
    <location>
        <begin position="37"/>
        <end position="399"/>
    </location>
</feature>
<evidence type="ECO:0000256" key="16">
    <source>
        <dbReference type="ARBA" id="ARBA00047899"/>
    </source>
</evidence>